<gene>
    <name evidence="2" type="ORF">I553_1232</name>
</gene>
<dbReference type="GO" id="GO:0043041">
    <property type="term" value="P:amino acid activation for nonribosomal peptide biosynthetic process"/>
    <property type="evidence" value="ECO:0007669"/>
    <property type="project" value="TreeGrafter"/>
</dbReference>
<comment type="caution">
    <text evidence="2">The sequence shown here is derived from an EMBL/GenBank/DDBJ whole genome shotgun (WGS) entry which is preliminary data.</text>
</comment>
<dbReference type="GO" id="GO:0044550">
    <property type="term" value="P:secondary metabolite biosynthetic process"/>
    <property type="evidence" value="ECO:0007669"/>
    <property type="project" value="TreeGrafter"/>
</dbReference>
<evidence type="ECO:0000259" key="1">
    <source>
        <dbReference type="Pfam" id="PF00501"/>
    </source>
</evidence>
<sequence>MAASSNPDRTAVVCGDVRLTTQQLSDLADGGAGVVAGSNAQHVAYVGTGGVMLPLLIFASARAGLAFTPINYRLSAEAIQTLIRRLPEPLVIADGRYRDMVGDVGRQTMLSDEFLAAAHTATPAAQVADPDAVAIVLFTSGTTSVPKAVELSHNNLTTYVTGTVDFDSAGPTTRR</sequence>
<dbReference type="PANTHER" id="PTHR45527:SF1">
    <property type="entry name" value="FATTY ACID SYNTHASE"/>
    <property type="match status" value="1"/>
</dbReference>
<dbReference type="PROSITE" id="PS00455">
    <property type="entry name" value="AMP_BINDING"/>
    <property type="match status" value="1"/>
</dbReference>
<dbReference type="SUPFAM" id="SSF56801">
    <property type="entry name" value="Acetyl-CoA synthetase-like"/>
    <property type="match status" value="1"/>
</dbReference>
<dbReference type="Gene3D" id="3.40.50.12780">
    <property type="entry name" value="N-terminal domain of ligase-like"/>
    <property type="match status" value="1"/>
</dbReference>
<evidence type="ECO:0000313" key="2">
    <source>
        <dbReference type="EMBL" id="EUA16257.1"/>
    </source>
</evidence>
<dbReference type="PATRIC" id="fig|1299334.3.peg.8488"/>
<feature type="domain" description="AMP-dependent synthetase/ligase" evidence="1">
    <location>
        <begin position="3"/>
        <end position="163"/>
    </location>
</feature>
<proteinExistence type="predicted"/>
<dbReference type="GO" id="GO:0005737">
    <property type="term" value="C:cytoplasm"/>
    <property type="evidence" value="ECO:0007669"/>
    <property type="project" value="TreeGrafter"/>
</dbReference>
<organism evidence="2">
    <name type="scientific">Mycobacterium xenopi 4042</name>
    <dbReference type="NCBI Taxonomy" id="1299334"/>
    <lineage>
        <taxon>Bacteria</taxon>
        <taxon>Bacillati</taxon>
        <taxon>Actinomycetota</taxon>
        <taxon>Actinomycetes</taxon>
        <taxon>Mycobacteriales</taxon>
        <taxon>Mycobacteriaceae</taxon>
        <taxon>Mycobacterium</taxon>
    </lineage>
</organism>
<dbReference type="InterPro" id="IPR042099">
    <property type="entry name" value="ANL_N_sf"/>
</dbReference>
<reference evidence="2" key="1">
    <citation type="submission" date="2014-01" db="EMBL/GenBank/DDBJ databases">
        <authorList>
            <person name="Brown-Elliot B."/>
            <person name="Wallace R."/>
            <person name="Lenaerts A."/>
            <person name="Ordway D."/>
            <person name="DeGroote M.A."/>
            <person name="Parker T."/>
            <person name="Sizemore C."/>
            <person name="Tallon L.J."/>
            <person name="Sadzewicz L.K."/>
            <person name="Sengamalay N."/>
            <person name="Fraser C.M."/>
            <person name="Hine E."/>
            <person name="Shefchek K.A."/>
            <person name="Das S.P."/>
            <person name="Tettelin H."/>
        </authorList>
    </citation>
    <scope>NUCLEOTIDE SEQUENCE [LARGE SCALE GENOMIC DNA]</scope>
    <source>
        <strain evidence="2">4042</strain>
    </source>
</reference>
<protein>
    <submittedName>
        <fullName evidence="2">AMP-binding enzyme family protein</fullName>
    </submittedName>
</protein>
<dbReference type="AlphaFoldDB" id="X7Z9S5"/>
<dbReference type="Pfam" id="PF00501">
    <property type="entry name" value="AMP-binding"/>
    <property type="match status" value="1"/>
</dbReference>
<dbReference type="PANTHER" id="PTHR45527">
    <property type="entry name" value="NONRIBOSOMAL PEPTIDE SYNTHETASE"/>
    <property type="match status" value="1"/>
</dbReference>
<dbReference type="EMBL" id="JAOB01000080">
    <property type="protein sequence ID" value="EUA16257.1"/>
    <property type="molecule type" value="Genomic_DNA"/>
</dbReference>
<accession>X7Z9S5</accession>
<name>X7Z9S5_MYCXE</name>
<dbReference type="GO" id="GO:0031177">
    <property type="term" value="F:phosphopantetheine binding"/>
    <property type="evidence" value="ECO:0007669"/>
    <property type="project" value="TreeGrafter"/>
</dbReference>
<dbReference type="InterPro" id="IPR000873">
    <property type="entry name" value="AMP-dep_synth/lig_dom"/>
</dbReference>
<dbReference type="InterPro" id="IPR020845">
    <property type="entry name" value="AMP-binding_CS"/>
</dbReference>